<feature type="compositionally biased region" description="Basic and acidic residues" evidence="5">
    <location>
        <begin position="760"/>
        <end position="771"/>
    </location>
</feature>
<sequence length="840" mass="90421">MKLFHLAACFLPLVLAQDSSRSVSATSPSAAPSNSTNANQTVITTTITSLVTSGSASPSPTAIVLTLTLNSTASSPSNSSLANSTISANGTVINGTAANATAEWKEGDDWIPFGIPIDPAYGVLGALLILTGIPVAVLGGKNRWSSLAIAFGYSLGLFTLVMILRFGVEPSIQPPSPNPPSQTLRGLYLLACIVASIIGGGIGVFLWKLAKYWVSASGGFAFGWFLLALRPGGLITNVLGRWGLLGGLTVGAFVASLPEALNPWTMLLGTAWIGATAFMLGVDCYTRAGLKEFYVHNLGFFDLYPELKGAKYPLTQTMSIELGILGAVIVVGAAIQFRVLNILQKRIKQLKEDEEAREDSAEVSKAAERFKNLETEQTEWEEKYGSGSGSGKGPGSPEIPLDTPNGTSALPQLEFDPRRASSQLSLLSQKEKGRYETSLHSPGLGDMRVPSPDGREVMRDREELASPFAGGARSGSAMGGSIRGDVALGGDDEIESKMKLLDEVRQARLSIRSSLDHLNLRSQTPTVPGAASASTTPTSSHFDPHIRRNSGASSRMLEPTRIISPTLPSPASLGPVDSRRPMSTRQLSHDAIYETPEIDYGADRRDRTTSMLETRTSDFGPHPPHRQSMHDTYPLGEPLRRTESAHATVNPANGMSRPTSSYDLPRQYDTTPHHRLSTLSTGPGVITGSASQAFNGTSRPASMQRTMTYEELADRHRKRISKLQDPVSSKMKEEVALAEAKEKWERQKRAEKVEMRRREAEGMLKQKEGERVTPGPVWGRGDGAKKAEEWRRSVHTDLNMAGQTGQPQRASKGPGQMGQGEQPVGMAGRNSRRMSSHLAN</sequence>
<keyword evidence="3 6" id="KW-1133">Transmembrane helix</keyword>
<dbReference type="Pfam" id="PF13886">
    <property type="entry name" value="TM7S3_TM198"/>
    <property type="match status" value="1"/>
</dbReference>
<feature type="chain" id="PRO_5041451981" description="TM7S3/TM198-like domain-containing protein" evidence="7">
    <location>
        <begin position="17"/>
        <end position="840"/>
    </location>
</feature>
<gene>
    <name evidence="9" type="ORF">MKK02DRAFT_21135</name>
</gene>
<keyword evidence="7" id="KW-0732">Signal</keyword>
<evidence type="ECO:0000313" key="9">
    <source>
        <dbReference type="EMBL" id="KAI9632032.1"/>
    </source>
</evidence>
<evidence type="ECO:0000256" key="5">
    <source>
        <dbReference type="SAM" id="MobiDB-lite"/>
    </source>
</evidence>
<protein>
    <recommendedName>
        <fullName evidence="8">TM7S3/TM198-like domain-containing protein</fullName>
    </recommendedName>
</protein>
<dbReference type="RefSeq" id="XP_052941809.1">
    <property type="nucleotide sequence ID" value="XM_053086365.1"/>
</dbReference>
<dbReference type="PANTHER" id="PTHR39469:SF1">
    <property type="entry name" value="DUF4203 DOMAIN-CONTAINING PROTEIN"/>
    <property type="match status" value="1"/>
</dbReference>
<feature type="compositionally biased region" description="Low complexity" evidence="5">
    <location>
        <begin position="524"/>
        <end position="540"/>
    </location>
</feature>
<organism evidence="9 10">
    <name type="scientific">Dioszegia hungarica</name>
    <dbReference type="NCBI Taxonomy" id="4972"/>
    <lineage>
        <taxon>Eukaryota</taxon>
        <taxon>Fungi</taxon>
        <taxon>Dikarya</taxon>
        <taxon>Basidiomycota</taxon>
        <taxon>Agaricomycotina</taxon>
        <taxon>Tremellomycetes</taxon>
        <taxon>Tremellales</taxon>
        <taxon>Bulleribasidiaceae</taxon>
        <taxon>Dioszegia</taxon>
    </lineage>
</organism>
<dbReference type="GeneID" id="77725566"/>
<dbReference type="AlphaFoldDB" id="A0AA38H1J0"/>
<feature type="transmembrane region" description="Helical" evidence="6">
    <location>
        <begin position="264"/>
        <end position="282"/>
    </location>
</feature>
<feature type="transmembrane region" description="Helical" evidence="6">
    <location>
        <begin position="322"/>
        <end position="343"/>
    </location>
</feature>
<evidence type="ECO:0000256" key="3">
    <source>
        <dbReference type="ARBA" id="ARBA00022989"/>
    </source>
</evidence>
<evidence type="ECO:0000256" key="7">
    <source>
        <dbReference type="SAM" id="SignalP"/>
    </source>
</evidence>
<feature type="signal peptide" evidence="7">
    <location>
        <begin position="1"/>
        <end position="16"/>
    </location>
</feature>
<feature type="compositionally biased region" description="Basic and acidic residues" evidence="5">
    <location>
        <begin position="782"/>
        <end position="795"/>
    </location>
</feature>
<feature type="region of interest" description="Disordered" evidence="5">
    <location>
        <begin position="520"/>
        <end position="636"/>
    </location>
</feature>
<dbReference type="EMBL" id="JAKWFO010000016">
    <property type="protein sequence ID" value="KAI9632032.1"/>
    <property type="molecule type" value="Genomic_DNA"/>
</dbReference>
<feature type="transmembrane region" description="Helical" evidence="6">
    <location>
        <begin position="120"/>
        <end position="140"/>
    </location>
</feature>
<feature type="transmembrane region" description="Helical" evidence="6">
    <location>
        <begin position="147"/>
        <end position="167"/>
    </location>
</feature>
<name>A0AA38H1J0_9TREE</name>
<proteinExistence type="predicted"/>
<dbReference type="Proteomes" id="UP001164286">
    <property type="component" value="Unassembled WGS sequence"/>
</dbReference>
<reference evidence="9" key="1">
    <citation type="journal article" date="2022" name="G3 (Bethesda)">
        <title>High quality genome of the basidiomycete yeast Dioszegia hungarica PDD-24b-2 isolated from cloud water.</title>
        <authorList>
            <person name="Jarrige D."/>
            <person name="Haridas S."/>
            <person name="Bleykasten-Grosshans C."/>
            <person name="Joly M."/>
            <person name="Nadalig T."/>
            <person name="Sancelme M."/>
            <person name="Vuilleumier S."/>
            <person name="Grigoriev I.V."/>
            <person name="Amato P."/>
            <person name="Bringel F."/>
        </authorList>
    </citation>
    <scope>NUCLEOTIDE SEQUENCE</scope>
    <source>
        <strain evidence="9">PDD-24b-2</strain>
    </source>
</reference>
<dbReference type="PANTHER" id="PTHR39469">
    <property type="entry name" value="CHROMOSOME 1, WHOLE GENOME SHOTGUN SEQUENCE"/>
    <property type="match status" value="1"/>
</dbReference>
<feature type="transmembrane region" description="Helical" evidence="6">
    <location>
        <begin position="187"/>
        <end position="207"/>
    </location>
</feature>
<dbReference type="InterPro" id="IPR025256">
    <property type="entry name" value="TM7S3/TM198-like_dom"/>
</dbReference>
<evidence type="ECO:0000313" key="10">
    <source>
        <dbReference type="Proteomes" id="UP001164286"/>
    </source>
</evidence>
<feature type="compositionally biased region" description="Basic residues" evidence="5">
    <location>
        <begin position="830"/>
        <end position="840"/>
    </location>
</feature>
<feature type="compositionally biased region" description="Basic and acidic residues" evidence="5">
    <location>
        <begin position="358"/>
        <end position="384"/>
    </location>
</feature>
<accession>A0AA38H1J0</accession>
<keyword evidence="4 6" id="KW-0472">Membrane</keyword>
<evidence type="ECO:0000256" key="2">
    <source>
        <dbReference type="ARBA" id="ARBA00022692"/>
    </source>
</evidence>
<keyword evidence="2 6" id="KW-0812">Transmembrane</keyword>
<comment type="caution">
    <text evidence="9">The sequence shown here is derived from an EMBL/GenBank/DDBJ whole genome shotgun (WGS) entry which is preliminary data.</text>
</comment>
<evidence type="ECO:0000256" key="4">
    <source>
        <dbReference type="ARBA" id="ARBA00023136"/>
    </source>
</evidence>
<evidence type="ECO:0000256" key="6">
    <source>
        <dbReference type="SAM" id="Phobius"/>
    </source>
</evidence>
<evidence type="ECO:0000259" key="8">
    <source>
        <dbReference type="Pfam" id="PF13886"/>
    </source>
</evidence>
<keyword evidence="10" id="KW-1185">Reference proteome</keyword>
<comment type="subcellular location">
    <subcellularLocation>
        <location evidence="1">Membrane</location>
        <topology evidence="1">Multi-pass membrane protein</topology>
    </subcellularLocation>
</comment>
<feature type="transmembrane region" description="Helical" evidence="6">
    <location>
        <begin position="212"/>
        <end position="233"/>
    </location>
</feature>
<evidence type="ECO:0000256" key="1">
    <source>
        <dbReference type="ARBA" id="ARBA00004141"/>
    </source>
</evidence>
<dbReference type="GO" id="GO:0016020">
    <property type="term" value="C:membrane"/>
    <property type="evidence" value="ECO:0007669"/>
    <property type="project" value="UniProtKB-SubCell"/>
</dbReference>
<feature type="region of interest" description="Disordered" evidence="5">
    <location>
        <begin position="760"/>
        <end position="840"/>
    </location>
</feature>
<feature type="region of interest" description="Disordered" evidence="5">
    <location>
        <begin position="351"/>
        <end position="454"/>
    </location>
</feature>
<feature type="domain" description="TM7S3/TM198-like" evidence="8">
    <location>
        <begin position="125"/>
        <end position="337"/>
    </location>
</feature>